<proteinExistence type="predicted"/>
<reference evidence="1" key="1">
    <citation type="submission" date="2020-12" db="EMBL/GenBank/DDBJ databases">
        <title>Enhanced detection system for hospital associated transmission using whole genome sequencing surveillance.</title>
        <authorList>
            <person name="Harrison L.H."/>
            <person name="Van Tyne D."/>
            <person name="Marsh J.W."/>
            <person name="Griffith M.P."/>
            <person name="Snyder D.J."/>
            <person name="Cooper V.S."/>
            <person name="Mustapha M."/>
        </authorList>
    </citation>
    <scope>NUCLEOTIDE SEQUENCE</scope>
    <source>
        <strain evidence="1">PSB00042</strain>
    </source>
</reference>
<evidence type="ECO:0000313" key="2">
    <source>
        <dbReference type="Proteomes" id="UP000637061"/>
    </source>
</evidence>
<evidence type="ECO:0000313" key="1">
    <source>
        <dbReference type="EMBL" id="MBI6883246.1"/>
    </source>
</evidence>
<comment type="caution">
    <text evidence="1">The sequence shown here is derived from an EMBL/GenBank/DDBJ whole genome shotgun (WGS) entry which is preliminary data.</text>
</comment>
<organism evidence="1 2">
    <name type="scientific">Pseudomonas putida</name>
    <name type="common">Arthrobacter siderocapsulatus</name>
    <dbReference type="NCBI Taxonomy" id="303"/>
    <lineage>
        <taxon>Bacteria</taxon>
        <taxon>Pseudomonadati</taxon>
        <taxon>Pseudomonadota</taxon>
        <taxon>Gammaproteobacteria</taxon>
        <taxon>Pseudomonadales</taxon>
        <taxon>Pseudomonadaceae</taxon>
        <taxon>Pseudomonas</taxon>
    </lineage>
</organism>
<gene>
    <name evidence="1" type="ORF">JEU22_04910</name>
</gene>
<dbReference type="Proteomes" id="UP000637061">
    <property type="component" value="Unassembled WGS sequence"/>
</dbReference>
<dbReference type="EMBL" id="JAEHTE010000002">
    <property type="protein sequence ID" value="MBI6883246.1"/>
    <property type="molecule type" value="Genomic_DNA"/>
</dbReference>
<protein>
    <submittedName>
        <fullName evidence="1">Uncharacterized protein</fullName>
    </submittedName>
</protein>
<name>A0A8I1ECQ2_PSEPU</name>
<dbReference type="AlphaFoldDB" id="A0A8I1ECQ2"/>
<accession>A0A8I1ECQ2</accession>
<sequence>MPSAEKYPLDIQSVGDDTYIVMSRGHHDLETFMAKALETYDNWFLGGPEHVWCKTVPTGDGSAYHFVEKGTRGAWPATYCHEYGKDYKRYNNIAD</sequence>